<evidence type="ECO:0000313" key="1">
    <source>
        <dbReference type="EMBL" id="JAH72182.1"/>
    </source>
</evidence>
<dbReference type="EMBL" id="GBXM01036395">
    <property type="protein sequence ID" value="JAH72182.1"/>
    <property type="molecule type" value="Transcribed_RNA"/>
</dbReference>
<organism evidence="1">
    <name type="scientific">Anguilla anguilla</name>
    <name type="common">European freshwater eel</name>
    <name type="synonym">Muraena anguilla</name>
    <dbReference type="NCBI Taxonomy" id="7936"/>
    <lineage>
        <taxon>Eukaryota</taxon>
        <taxon>Metazoa</taxon>
        <taxon>Chordata</taxon>
        <taxon>Craniata</taxon>
        <taxon>Vertebrata</taxon>
        <taxon>Euteleostomi</taxon>
        <taxon>Actinopterygii</taxon>
        <taxon>Neopterygii</taxon>
        <taxon>Teleostei</taxon>
        <taxon>Anguilliformes</taxon>
        <taxon>Anguillidae</taxon>
        <taxon>Anguilla</taxon>
    </lineage>
</organism>
<sequence>MAPFSYLKKLAFAVSEKDRFSKLVGPV</sequence>
<protein>
    <submittedName>
        <fullName evidence="1">Uncharacterized protein</fullName>
    </submittedName>
</protein>
<dbReference type="AlphaFoldDB" id="A0A0E9V2A4"/>
<reference evidence="1" key="1">
    <citation type="submission" date="2014-11" db="EMBL/GenBank/DDBJ databases">
        <authorList>
            <person name="Amaro Gonzalez C."/>
        </authorList>
    </citation>
    <scope>NUCLEOTIDE SEQUENCE</scope>
</reference>
<name>A0A0E9V2A4_ANGAN</name>
<reference evidence="1" key="2">
    <citation type="journal article" date="2015" name="Fish Shellfish Immunol.">
        <title>Early steps in the European eel (Anguilla anguilla)-Vibrio vulnificus interaction in the gills: Role of the RtxA13 toxin.</title>
        <authorList>
            <person name="Callol A."/>
            <person name="Pajuelo D."/>
            <person name="Ebbesson L."/>
            <person name="Teles M."/>
            <person name="MacKenzie S."/>
            <person name="Amaro C."/>
        </authorList>
    </citation>
    <scope>NUCLEOTIDE SEQUENCE</scope>
</reference>
<proteinExistence type="predicted"/>
<accession>A0A0E9V2A4</accession>